<accession>A0A423U9L6</accession>
<organism evidence="2 3">
    <name type="scientific">Penaeus vannamei</name>
    <name type="common">Whiteleg shrimp</name>
    <name type="synonym">Litopenaeus vannamei</name>
    <dbReference type="NCBI Taxonomy" id="6689"/>
    <lineage>
        <taxon>Eukaryota</taxon>
        <taxon>Metazoa</taxon>
        <taxon>Ecdysozoa</taxon>
        <taxon>Arthropoda</taxon>
        <taxon>Crustacea</taxon>
        <taxon>Multicrustacea</taxon>
        <taxon>Malacostraca</taxon>
        <taxon>Eumalacostraca</taxon>
        <taxon>Eucarida</taxon>
        <taxon>Decapoda</taxon>
        <taxon>Dendrobranchiata</taxon>
        <taxon>Penaeoidea</taxon>
        <taxon>Penaeidae</taxon>
        <taxon>Penaeus</taxon>
    </lineage>
</organism>
<name>A0A423U9L6_PENVA</name>
<evidence type="ECO:0000313" key="3">
    <source>
        <dbReference type="Proteomes" id="UP000283509"/>
    </source>
</evidence>
<dbReference type="Gene3D" id="2.60.40.1930">
    <property type="match status" value="1"/>
</dbReference>
<evidence type="ECO:0000313" key="2">
    <source>
        <dbReference type="EMBL" id="ROT85391.1"/>
    </source>
</evidence>
<keyword evidence="1" id="KW-0732">Signal</keyword>
<dbReference type="PANTHER" id="PTHR11412:SF146">
    <property type="entry name" value="CD109 ANTIGEN"/>
    <property type="match status" value="1"/>
</dbReference>
<dbReference type="Gene3D" id="2.60.40.2950">
    <property type="match status" value="1"/>
</dbReference>
<dbReference type="PANTHER" id="PTHR11412">
    <property type="entry name" value="MACROGLOBULIN / COMPLEMENT"/>
    <property type="match status" value="1"/>
</dbReference>
<feature type="signal peptide" evidence="1">
    <location>
        <begin position="1"/>
        <end position="20"/>
    </location>
</feature>
<comment type="caution">
    <text evidence="2">The sequence shown here is derived from an EMBL/GenBank/DDBJ whole genome shotgun (WGS) entry which is preliminary data.</text>
</comment>
<sequence>MYKGVVLCICVAVLLPWAAAQGDSGEAAFRRRKLWGDEHEEPYVRLAFPKKGAKKDATWLVAAGRTVIPGSVYRVVVQAIHTSQPLAIRVGLALAGEQVAAGKASLKPGEIGEILMKVPDSSVDGQWHLRVEGREGLGASFKRVANLTFTAKFLNILIQPSRPVYNAGQTVRFRAVLLTRELRPYDEPVDVYVLVSGNPRDRKSSNSSLVNLPDGQSKENVIANPVILTPSLR</sequence>
<dbReference type="OrthoDB" id="6359008at2759"/>
<evidence type="ECO:0000256" key="1">
    <source>
        <dbReference type="SAM" id="SignalP"/>
    </source>
</evidence>
<proteinExistence type="predicted"/>
<evidence type="ECO:0008006" key="4">
    <source>
        <dbReference type="Google" id="ProtNLM"/>
    </source>
</evidence>
<reference evidence="2 3" key="2">
    <citation type="submission" date="2019-01" db="EMBL/GenBank/DDBJ databases">
        <title>The decoding of complex shrimp genome reveals the adaptation for benthos swimmer, frequently molting mechanism and breeding impact on genome.</title>
        <authorList>
            <person name="Sun Y."/>
            <person name="Gao Y."/>
            <person name="Yu Y."/>
        </authorList>
    </citation>
    <scope>NUCLEOTIDE SEQUENCE [LARGE SCALE GENOMIC DNA]</scope>
    <source>
        <tissue evidence="2">Muscle</tissue>
    </source>
</reference>
<dbReference type="Proteomes" id="UP000283509">
    <property type="component" value="Unassembled WGS sequence"/>
</dbReference>
<dbReference type="AlphaFoldDB" id="A0A423U9L6"/>
<feature type="chain" id="PRO_5019512256" description="Macroglobulin domain-containing protein" evidence="1">
    <location>
        <begin position="21"/>
        <end position="233"/>
    </location>
</feature>
<keyword evidence="3" id="KW-1185">Reference proteome</keyword>
<dbReference type="InterPro" id="IPR050473">
    <property type="entry name" value="A2M/Complement_sys"/>
</dbReference>
<dbReference type="STRING" id="6689.A0A423U9L6"/>
<gene>
    <name evidence="2" type="ORF">C7M84_015239</name>
</gene>
<reference evidence="2 3" key="1">
    <citation type="submission" date="2018-04" db="EMBL/GenBank/DDBJ databases">
        <authorList>
            <person name="Zhang X."/>
            <person name="Yuan J."/>
            <person name="Li F."/>
            <person name="Xiang J."/>
        </authorList>
    </citation>
    <scope>NUCLEOTIDE SEQUENCE [LARGE SCALE GENOMIC DNA]</scope>
    <source>
        <tissue evidence="2">Muscle</tissue>
    </source>
</reference>
<dbReference type="EMBL" id="QCYY01000290">
    <property type="protein sequence ID" value="ROT85391.1"/>
    <property type="molecule type" value="Genomic_DNA"/>
</dbReference>
<protein>
    <recommendedName>
        <fullName evidence="4">Macroglobulin domain-containing protein</fullName>
    </recommendedName>
</protein>